<evidence type="ECO:0000256" key="1">
    <source>
        <dbReference type="ARBA" id="ARBA00000085"/>
    </source>
</evidence>
<dbReference type="Gene3D" id="6.10.340.10">
    <property type="match status" value="1"/>
</dbReference>
<evidence type="ECO:0000256" key="4">
    <source>
        <dbReference type="ARBA" id="ARBA00022553"/>
    </source>
</evidence>
<dbReference type="Proteomes" id="UP001596233">
    <property type="component" value="Unassembled WGS sequence"/>
</dbReference>
<dbReference type="InterPro" id="IPR005467">
    <property type="entry name" value="His_kinase_dom"/>
</dbReference>
<dbReference type="InterPro" id="IPR003661">
    <property type="entry name" value="HisK_dim/P_dom"/>
</dbReference>
<keyword evidence="4" id="KW-0597">Phosphoprotein</keyword>
<feature type="domain" description="Histidine kinase" evidence="11">
    <location>
        <begin position="354"/>
        <end position="573"/>
    </location>
</feature>
<feature type="transmembrane region" description="Helical" evidence="10">
    <location>
        <begin position="259"/>
        <end position="283"/>
    </location>
</feature>
<evidence type="ECO:0000256" key="2">
    <source>
        <dbReference type="ARBA" id="ARBA00004370"/>
    </source>
</evidence>
<keyword evidence="10" id="KW-0472">Membrane</keyword>
<dbReference type="PANTHER" id="PTHR45453:SF1">
    <property type="entry name" value="PHOSPHATE REGULON SENSOR PROTEIN PHOR"/>
    <property type="match status" value="1"/>
</dbReference>
<keyword evidence="7 12" id="KW-0418">Kinase</keyword>
<accession>A0ABW1V2T8</accession>
<dbReference type="InterPro" id="IPR036097">
    <property type="entry name" value="HisK_dim/P_sf"/>
</dbReference>
<proteinExistence type="predicted"/>
<dbReference type="CDD" id="cd00082">
    <property type="entry name" value="HisKA"/>
    <property type="match status" value="1"/>
</dbReference>
<sequence>MLRRRLTVRFALQISLAGVLLAILAIAILVWMITELNKIDIKRSFAPYGIMQLINDAEVDENGLIVHSTMLDLLEQDGGWLQSLDEQGNVLQSFFTPEDVPERYEPGQLIDLWQGKHPSPYIIGLWIHSKGAHTYILLYGISASSSQYLVPFIEQAELNEDSILLPDTVEMELANMGGWIQVINSEGNEIASWNKPAHAPSLYTLSELALRSTYFDEYGTVFQTDYDEQTGYTWILQAPVTEKLHHTSIIPNVRSEIQVMLISLVMFIAGALIVFIVLAIGYANRFVKPVLDIIDSIQRIAVGSLEQVSFSKQKQKKHLFKEVMESIHKLAATLRASKDAEQKTQLYREEWIAGVTHDMKTPLASIQGYAHMLAADKYSWTDDEVRSFAATILEKSQYMDQLMEDLALTYRLRSGELPVALDQHSIGALLQEAVVRASAHPAFSTRSISCTLPKQEIFGKVHAPWFERIIDNLIANSLLHNSNDTNITIELEPLADDGWCISVIDDGQGMDEQTVNQLFRRYYRGTNTEQSVAGSGLGMAITKELVQALDGEIQVDSKPGHGTTIRLIWKHPASLGR</sequence>
<dbReference type="Gene3D" id="1.10.287.130">
    <property type="match status" value="1"/>
</dbReference>
<dbReference type="Pfam" id="PF00512">
    <property type="entry name" value="HisKA"/>
    <property type="match status" value="1"/>
</dbReference>
<evidence type="ECO:0000256" key="6">
    <source>
        <dbReference type="ARBA" id="ARBA00022741"/>
    </source>
</evidence>
<evidence type="ECO:0000313" key="12">
    <source>
        <dbReference type="EMBL" id="MFC6332865.1"/>
    </source>
</evidence>
<comment type="subcellular location">
    <subcellularLocation>
        <location evidence="2">Membrane</location>
    </subcellularLocation>
</comment>
<evidence type="ECO:0000256" key="10">
    <source>
        <dbReference type="SAM" id="Phobius"/>
    </source>
</evidence>
<gene>
    <name evidence="12" type="ORF">ACFP56_09545</name>
</gene>
<dbReference type="SMART" id="SM00387">
    <property type="entry name" value="HATPase_c"/>
    <property type="match status" value="1"/>
</dbReference>
<dbReference type="PRINTS" id="PR00344">
    <property type="entry name" value="BCTRLSENSOR"/>
</dbReference>
<keyword evidence="9" id="KW-0902">Two-component regulatory system</keyword>
<evidence type="ECO:0000256" key="8">
    <source>
        <dbReference type="ARBA" id="ARBA00022840"/>
    </source>
</evidence>
<keyword evidence="6" id="KW-0547">Nucleotide-binding</keyword>
<keyword evidence="5" id="KW-0808">Transferase</keyword>
<dbReference type="EC" id="2.7.13.3" evidence="3"/>
<evidence type="ECO:0000256" key="3">
    <source>
        <dbReference type="ARBA" id="ARBA00012438"/>
    </source>
</evidence>
<reference evidence="13" key="1">
    <citation type="journal article" date="2019" name="Int. J. Syst. Evol. Microbiol.">
        <title>The Global Catalogue of Microorganisms (GCM) 10K type strain sequencing project: providing services to taxonomists for standard genome sequencing and annotation.</title>
        <authorList>
            <consortium name="The Broad Institute Genomics Platform"/>
            <consortium name="The Broad Institute Genome Sequencing Center for Infectious Disease"/>
            <person name="Wu L."/>
            <person name="Ma J."/>
        </authorList>
    </citation>
    <scope>NUCLEOTIDE SEQUENCE [LARGE SCALE GENOMIC DNA]</scope>
    <source>
        <strain evidence="13">PCU 280</strain>
    </source>
</reference>
<evidence type="ECO:0000256" key="7">
    <source>
        <dbReference type="ARBA" id="ARBA00022777"/>
    </source>
</evidence>
<keyword evidence="13" id="KW-1185">Reference proteome</keyword>
<comment type="catalytic activity">
    <reaction evidence="1">
        <text>ATP + protein L-histidine = ADP + protein N-phospho-L-histidine.</text>
        <dbReference type="EC" id="2.7.13.3"/>
    </reaction>
</comment>
<dbReference type="PROSITE" id="PS50109">
    <property type="entry name" value="HIS_KIN"/>
    <property type="match status" value="1"/>
</dbReference>
<dbReference type="SMART" id="SM00388">
    <property type="entry name" value="HisKA"/>
    <property type="match status" value="1"/>
</dbReference>
<dbReference type="InterPro" id="IPR050351">
    <property type="entry name" value="BphY/WalK/GraS-like"/>
</dbReference>
<keyword evidence="8" id="KW-0067">ATP-binding</keyword>
<dbReference type="GO" id="GO:0016301">
    <property type="term" value="F:kinase activity"/>
    <property type="evidence" value="ECO:0007669"/>
    <property type="project" value="UniProtKB-KW"/>
</dbReference>
<evidence type="ECO:0000259" key="11">
    <source>
        <dbReference type="PROSITE" id="PS50109"/>
    </source>
</evidence>
<dbReference type="PANTHER" id="PTHR45453">
    <property type="entry name" value="PHOSPHATE REGULON SENSOR PROTEIN PHOR"/>
    <property type="match status" value="1"/>
</dbReference>
<keyword evidence="10" id="KW-0812">Transmembrane</keyword>
<dbReference type="RefSeq" id="WP_379233745.1">
    <property type="nucleotide sequence ID" value="NZ_JBHSTE010000003.1"/>
</dbReference>
<dbReference type="SUPFAM" id="SSF55874">
    <property type="entry name" value="ATPase domain of HSP90 chaperone/DNA topoisomerase II/histidine kinase"/>
    <property type="match status" value="1"/>
</dbReference>
<dbReference type="Pfam" id="PF02518">
    <property type="entry name" value="HATPase_c"/>
    <property type="match status" value="1"/>
</dbReference>
<name>A0ABW1V2T8_9BACL</name>
<comment type="caution">
    <text evidence="12">The sequence shown here is derived from an EMBL/GenBank/DDBJ whole genome shotgun (WGS) entry which is preliminary data.</text>
</comment>
<feature type="transmembrane region" description="Helical" evidence="10">
    <location>
        <begin position="12"/>
        <end position="33"/>
    </location>
</feature>
<evidence type="ECO:0000256" key="9">
    <source>
        <dbReference type="ARBA" id="ARBA00023012"/>
    </source>
</evidence>
<protein>
    <recommendedName>
        <fullName evidence="3">histidine kinase</fullName>
        <ecNumber evidence="3">2.7.13.3</ecNumber>
    </recommendedName>
</protein>
<dbReference type="InterPro" id="IPR036890">
    <property type="entry name" value="HATPase_C_sf"/>
</dbReference>
<keyword evidence="10" id="KW-1133">Transmembrane helix</keyword>
<evidence type="ECO:0000313" key="13">
    <source>
        <dbReference type="Proteomes" id="UP001596233"/>
    </source>
</evidence>
<dbReference type="Gene3D" id="3.30.565.10">
    <property type="entry name" value="Histidine kinase-like ATPase, C-terminal domain"/>
    <property type="match status" value="1"/>
</dbReference>
<dbReference type="SUPFAM" id="SSF47384">
    <property type="entry name" value="Homodimeric domain of signal transducing histidine kinase"/>
    <property type="match status" value="1"/>
</dbReference>
<evidence type="ECO:0000256" key="5">
    <source>
        <dbReference type="ARBA" id="ARBA00022679"/>
    </source>
</evidence>
<dbReference type="InterPro" id="IPR004358">
    <property type="entry name" value="Sig_transdc_His_kin-like_C"/>
</dbReference>
<dbReference type="InterPro" id="IPR003594">
    <property type="entry name" value="HATPase_dom"/>
</dbReference>
<dbReference type="EMBL" id="JBHSTE010000003">
    <property type="protein sequence ID" value="MFC6332865.1"/>
    <property type="molecule type" value="Genomic_DNA"/>
</dbReference>
<organism evidence="12 13">
    <name type="scientific">Paenibacillus septentrionalis</name>
    <dbReference type="NCBI Taxonomy" id="429342"/>
    <lineage>
        <taxon>Bacteria</taxon>
        <taxon>Bacillati</taxon>
        <taxon>Bacillota</taxon>
        <taxon>Bacilli</taxon>
        <taxon>Bacillales</taxon>
        <taxon>Paenibacillaceae</taxon>
        <taxon>Paenibacillus</taxon>
    </lineage>
</organism>